<dbReference type="EMBL" id="JASBWR010000071">
    <property type="protein sequence ID" value="KAJ9099082.1"/>
    <property type="molecule type" value="Genomic_DNA"/>
</dbReference>
<comment type="caution">
    <text evidence="1">The sequence shown here is derived from an EMBL/GenBank/DDBJ whole genome shotgun (WGS) entry which is preliminary data.</text>
</comment>
<name>A0ACC2VIG6_9TREE</name>
<reference evidence="1" key="1">
    <citation type="submission" date="2023-04" db="EMBL/GenBank/DDBJ databases">
        <title>Draft Genome sequencing of Naganishia species isolated from polar environments using Oxford Nanopore Technology.</title>
        <authorList>
            <person name="Leo P."/>
            <person name="Venkateswaran K."/>
        </authorList>
    </citation>
    <scope>NUCLEOTIDE SEQUENCE</scope>
    <source>
        <strain evidence="1">MNA-CCFEE 5261</strain>
    </source>
</reference>
<dbReference type="Proteomes" id="UP001241377">
    <property type="component" value="Unassembled WGS sequence"/>
</dbReference>
<keyword evidence="2" id="KW-1185">Reference proteome</keyword>
<sequence>MTIKTIYIARHGYRANWLPPPHPPNPSGIDSDPPLAPHGIDQAKQLASHIQQFPDDKKPQIILSSPFYRCVETSQPISRALGLPIAIERGVGEWFKKDRDTIPEPGNYDLLQQFFPELGTAESWDRDNTVGVIPSLKGEDESDIFERAQHFWKAFFAVMEKKFPHIERILIVTHAATKIALGMSLLGKLSVYDAVDENGTLLKAATCSLDTYEHQQNMWVLTVNGNCDFLDEGEEMNWNFHYKFEAGSDEDIKMRQQEAQAANDEFQVSK</sequence>
<organism evidence="1 2">
    <name type="scientific">Naganishia cerealis</name>
    <dbReference type="NCBI Taxonomy" id="610337"/>
    <lineage>
        <taxon>Eukaryota</taxon>
        <taxon>Fungi</taxon>
        <taxon>Dikarya</taxon>
        <taxon>Basidiomycota</taxon>
        <taxon>Agaricomycotina</taxon>
        <taxon>Tremellomycetes</taxon>
        <taxon>Filobasidiales</taxon>
        <taxon>Filobasidiaceae</taxon>
        <taxon>Naganishia</taxon>
    </lineage>
</organism>
<accession>A0ACC2VIG6</accession>
<evidence type="ECO:0000313" key="2">
    <source>
        <dbReference type="Proteomes" id="UP001241377"/>
    </source>
</evidence>
<proteinExistence type="predicted"/>
<protein>
    <submittedName>
        <fullName evidence="1">Uncharacterized protein</fullName>
    </submittedName>
</protein>
<gene>
    <name evidence="1" type="ORF">QFC19_006132</name>
</gene>
<evidence type="ECO:0000313" key="1">
    <source>
        <dbReference type="EMBL" id="KAJ9099082.1"/>
    </source>
</evidence>